<proteinExistence type="predicted"/>
<gene>
    <name evidence="2" type="ordered locus">A2cp1_0035</name>
</gene>
<dbReference type="HOGENOM" id="CLU_607862_0_0_7"/>
<evidence type="ECO:0000313" key="3">
    <source>
        <dbReference type="Proteomes" id="UP000007089"/>
    </source>
</evidence>
<dbReference type="AlphaFoldDB" id="B8J7Q4"/>
<keyword evidence="3" id="KW-1185">Reference proteome</keyword>
<organism evidence="2 3">
    <name type="scientific">Anaeromyxobacter dehalogenans (strain ATCC BAA-258 / DSM 21875 / 2CP-1)</name>
    <dbReference type="NCBI Taxonomy" id="455488"/>
    <lineage>
        <taxon>Bacteria</taxon>
        <taxon>Pseudomonadati</taxon>
        <taxon>Myxococcota</taxon>
        <taxon>Myxococcia</taxon>
        <taxon>Myxococcales</taxon>
        <taxon>Cystobacterineae</taxon>
        <taxon>Anaeromyxobacteraceae</taxon>
        <taxon>Anaeromyxobacter</taxon>
    </lineage>
</organism>
<feature type="signal peptide" evidence="1">
    <location>
        <begin position="1"/>
        <end position="22"/>
    </location>
</feature>
<dbReference type="RefSeq" id="WP_012631490.1">
    <property type="nucleotide sequence ID" value="NC_011891.1"/>
</dbReference>
<dbReference type="Proteomes" id="UP000007089">
    <property type="component" value="Chromosome"/>
</dbReference>
<evidence type="ECO:0000313" key="2">
    <source>
        <dbReference type="EMBL" id="ACL63396.1"/>
    </source>
</evidence>
<name>B8J7Q4_ANAD2</name>
<reference evidence="2" key="1">
    <citation type="submission" date="2009-01" db="EMBL/GenBank/DDBJ databases">
        <title>Complete sequence of Anaeromyxobacter dehalogenans 2CP-1.</title>
        <authorList>
            <consortium name="US DOE Joint Genome Institute"/>
            <person name="Lucas S."/>
            <person name="Copeland A."/>
            <person name="Lapidus A."/>
            <person name="Glavina del Rio T."/>
            <person name="Dalin E."/>
            <person name="Tice H."/>
            <person name="Bruce D."/>
            <person name="Goodwin L."/>
            <person name="Pitluck S."/>
            <person name="Saunders E."/>
            <person name="Brettin T."/>
            <person name="Detter J.C."/>
            <person name="Han C."/>
            <person name="Larimer F."/>
            <person name="Land M."/>
            <person name="Hauser L."/>
            <person name="Kyrpides N."/>
            <person name="Ovchinnikova G."/>
            <person name="Beliaev A.S."/>
            <person name="Richardson P."/>
        </authorList>
    </citation>
    <scope>NUCLEOTIDE SEQUENCE</scope>
    <source>
        <strain evidence="2">2CP-1</strain>
    </source>
</reference>
<evidence type="ECO:0000256" key="1">
    <source>
        <dbReference type="SAM" id="SignalP"/>
    </source>
</evidence>
<sequence length="461" mass="50122">MSRTSRLHVLTLAILLPLAATAQTNYFPYGTAGEMQTDLVTYDGIARTVVVRILNLTPYRIEHTEATSTAYGDQYQVGTTLADVLDRDRLTAKAFFFAPVGVPAVIPGVPPEAYTEGYVNTVTRPYEMVFSWNERAGRVEQSRVGWVVRGVQSWVCPPPPLGGECTPRHDDVHLGLWVTRPLDDPGESLYAGFFGSDFLGTLTMAVSVAGVITDPFNPLNWYGLFISVADMADPARFEEEQVAPDDGIEMYVASYPIPAPFTRSDPSQDCYLSNNNLVENEVAAPSPALPDPRICTPQTVSGTADDGTDAQWADAAGPGASELITTIHVLRGRRYLPHSEGGSACAGKWGSVPIVNVTIWTRDQYAASNVAGLAHASLAARPQRDQGAAKLVAEYRKFYEKYDRAGLLAIREVVLALDPEAREQLRAAVLTVRSDGVLDKDAHKALHMVIVAARARLTDDE</sequence>
<dbReference type="KEGG" id="acp:A2cp1_0035"/>
<protein>
    <submittedName>
        <fullName evidence="2">Uncharacterized protein</fullName>
    </submittedName>
</protein>
<keyword evidence="1" id="KW-0732">Signal</keyword>
<accession>B8J7Q4</accession>
<dbReference type="EMBL" id="CP001359">
    <property type="protein sequence ID" value="ACL63396.1"/>
    <property type="molecule type" value="Genomic_DNA"/>
</dbReference>
<feature type="chain" id="PRO_5002872382" evidence="1">
    <location>
        <begin position="23"/>
        <end position="461"/>
    </location>
</feature>